<evidence type="ECO:0000313" key="1">
    <source>
        <dbReference type="EMBL" id="KAE8259795.1"/>
    </source>
</evidence>
<accession>A0A177TR03</accession>
<evidence type="ECO:0000313" key="2">
    <source>
        <dbReference type="Proteomes" id="UP000077521"/>
    </source>
</evidence>
<proteinExistence type="predicted"/>
<comment type="caution">
    <text evidence="1">The sequence shown here is derived from an EMBL/GenBank/DDBJ whole genome shotgun (WGS) entry which is preliminary data.</text>
</comment>
<sequence length="401" mass="39924">MKFSLASVLALAGAASAATSGPYSIGASASGSEKGVLNTTLLCNVASTGLNLKDQKILLGVAANIPNRVNSNQPFYLYASTRLIVPASINNLAYGFGARKYGGKATSVIVKASGSTPSSVNAAGSAGITVQNATVIQNGPSVLYAPGIGKSLKVGTFKRSSSGPIVFSFGAIEATINTYDANGKATFLTAKVTCPAQDKPVSLAFVSVGGSGSTTTLTPSSSVKIPTVPADTTAGTIGLTYSCTFTGYGKAPVRISVGGVKAASGFSITKGQGNVYISSQVVTLAKSKNASASKFRLKVSEINFLATNASPSTKNGIPSGGITSGILPLSTSSVVTLPSGAPSSTLPAITFTPSGSATSLISIGSAAGTVTILDSSSKVLDTVAFSCPALSPAVPVLPFDH</sequence>
<keyword evidence="2" id="KW-1185">Reference proteome</keyword>
<name>A0A177TR03_9BASI</name>
<dbReference type="AlphaFoldDB" id="A0A177TR03"/>
<dbReference type="EMBL" id="LWDF02000026">
    <property type="protein sequence ID" value="KAE8259795.1"/>
    <property type="molecule type" value="Genomic_DNA"/>
</dbReference>
<dbReference type="Proteomes" id="UP000077521">
    <property type="component" value="Unassembled WGS sequence"/>
</dbReference>
<organism evidence="1 2">
    <name type="scientific">Tilletia indica</name>
    <dbReference type="NCBI Taxonomy" id="43049"/>
    <lineage>
        <taxon>Eukaryota</taxon>
        <taxon>Fungi</taxon>
        <taxon>Dikarya</taxon>
        <taxon>Basidiomycota</taxon>
        <taxon>Ustilaginomycotina</taxon>
        <taxon>Exobasidiomycetes</taxon>
        <taxon>Tilletiales</taxon>
        <taxon>Tilletiaceae</taxon>
        <taxon>Tilletia</taxon>
    </lineage>
</organism>
<reference evidence="1" key="1">
    <citation type="submission" date="2016-04" db="EMBL/GenBank/DDBJ databases">
        <authorList>
            <person name="Nguyen H.D."/>
            <person name="Samba Siva P."/>
            <person name="Cullis J."/>
            <person name="Levesque C.A."/>
            <person name="Hambleton S."/>
        </authorList>
    </citation>
    <scope>NUCLEOTIDE SEQUENCE</scope>
    <source>
        <strain evidence="1">DAOMC 236416</strain>
    </source>
</reference>
<dbReference type="OrthoDB" id="3354083at2759"/>
<reference evidence="1" key="2">
    <citation type="journal article" date="2019" name="IMA Fungus">
        <title>Genome sequencing and comparison of five Tilletia species to identify candidate genes for the detection of regulated species infecting wheat.</title>
        <authorList>
            <person name="Nguyen H.D.T."/>
            <person name="Sultana T."/>
            <person name="Kesanakurti P."/>
            <person name="Hambleton S."/>
        </authorList>
    </citation>
    <scope>NUCLEOTIDE SEQUENCE</scope>
    <source>
        <strain evidence="1">DAOMC 236416</strain>
    </source>
</reference>
<gene>
    <name evidence="1" type="ORF">A4X13_0g767</name>
</gene>
<protein>
    <submittedName>
        <fullName evidence="1">Uncharacterized protein</fullName>
    </submittedName>
</protein>